<feature type="compositionally biased region" description="Acidic residues" evidence="1">
    <location>
        <begin position="52"/>
        <end position="61"/>
    </location>
</feature>
<dbReference type="RefSeq" id="WP_259624693.1">
    <property type="nucleotide sequence ID" value="NZ_JANYMP010000009.1"/>
</dbReference>
<evidence type="ECO:0000313" key="2">
    <source>
        <dbReference type="EMBL" id="MCS7479187.1"/>
    </source>
</evidence>
<accession>A0A9X2VMF4</accession>
<name>A0A9X2VMF4_9PSEU</name>
<proteinExistence type="predicted"/>
<feature type="region of interest" description="Disordered" evidence="1">
    <location>
        <begin position="38"/>
        <end position="68"/>
    </location>
</feature>
<organism evidence="2 3">
    <name type="scientific">Umezawaea endophytica</name>
    <dbReference type="NCBI Taxonomy" id="1654476"/>
    <lineage>
        <taxon>Bacteria</taxon>
        <taxon>Bacillati</taxon>
        <taxon>Actinomycetota</taxon>
        <taxon>Actinomycetes</taxon>
        <taxon>Pseudonocardiales</taxon>
        <taxon>Pseudonocardiaceae</taxon>
        <taxon>Umezawaea</taxon>
    </lineage>
</organism>
<comment type="caution">
    <text evidence="2">The sequence shown here is derived from an EMBL/GenBank/DDBJ whole genome shotgun (WGS) entry which is preliminary data.</text>
</comment>
<gene>
    <name evidence="2" type="ORF">NZH93_20190</name>
</gene>
<keyword evidence="3" id="KW-1185">Reference proteome</keyword>
<protein>
    <submittedName>
        <fullName evidence="2">Uncharacterized protein</fullName>
    </submittedName>
</protein>
<dbReference type="EMBL" id="JANYMP010000009">
    <property type="protein sequence ID" value="MCS7479187.1"/>
    <property type="molecule type" value="Genomic_DNA"/>
</dbReference>
<evidence type="ECO:0000256" key="1">
    <source>
        <dbReference type="SAM" id="MobiDB-lite"/>
    </source>
</evidence>
<evidence type="ECO:0000313" key="3">
    <source>
        <dbReference type="Proteomes" id="UP001141259"/>
    </source>
</evidence>
<dbReference type="AlphaFoldDB" id="A0A9X2VMF4"/>
<reference evidence="2" key="1">
    <citation type="submission" date="2022-08" db="EMBL/GenBank/DDBJ databases">
        <authorList>
            <person name="Tistechok S."/>
            <person name="Samborskyy M."/>
            <person name="Roman I."/>
        </authorList>
    </citation>
    <scope>NUCLEOTIDE SEQUENCE</scope>
    <source>
        <strain evidence="2">DSM 103496</strain>
    </source>
</reference>
<dbReference type="Proteomes" id="UP001141259">
    <property type="component" value="Unassembled WGS sequence"/>
</dbReference>
<sequence length="68" mass="7509">MNDSRRLEVRLPADLSNARYAAVVQAVWSVLNVAGLGETSSLRPDDRVTDTELNDAFDEDTASYPWAP</sequence>